<dbReference type="PANTHER" id="PTHR21392:SF0">
    <property type="entry name" value="TRNA-URIDINE AMINOCARBOXYPROPYLTRANSFERASE 2"/>
    <property type="match status" value="1"/>
</dbReference>
<feature type="compositionally biased region" description="Polar residues" evidence="7">
    <location>
        <begin position="1"/>
        <end position="11"/>
    </location>
</feature>
<dbReference type="CDD" id="cd01283">
    <property type="entry name" value="cytidine_deaminase"/>
    <property type="match status" value="1"/>
</dbReference>
<dbReference type="EC" id="2.5.1.25" evidence="1"/>
<dbReference type="PANTHER" id="PTHR21392">
    <property type="entry name" value="TRNA-URIDINE AMINOCARBOXYPROPYLTRANSFERASE 2"/>
    <property type="match status" value="1"/>
</dbReference>
<dbReference type="SUPFAM" id="SSF53927">
    <property type="entry name" value="Cytidine deaminase-like"/>
    <property type="match status" value="1"/>
</dbReference>
<dbReference type="Proteomes" id="UP001165085">
    <property type="component" value="Unassembled WGS sequence"/>
</dbReference>
<comment type="similarity">
    <text evidence="5">Belongs to the TDD superfamily. DTWD2 family.</text>
</comment>
<sequence>MSTSPVSSLSNTRIKDTTKQQRKRQKDLVTKLKKEGLSGEKLNEALTAAIVDAKREEVKNKCERCWHDKASRCICASVSSLADETTLLLPAKALIVIHYKEWYSAGDDAKLLKMMTPDNADIFVFGMRGEMDRLRKELEIDPQHNLILWPADDALTIDSWQDVLPDSSGWKSSSPSPSPVEPSSKPLLRVVVLDGVYQHARHMFKYLKSHLDPEIFPPFVALKPEDISVYHRAQKKYGDSDRERCEKKGDEGIRICTVEAYALLLKSLGENEEATKAMVKAVVINNEALKGEMSVRPESGKASSSSSGAARRRRQKEGEQKYGTHFRQLNEANYHRVKSPKPGLSSFNVAATIRYELHRGGIKTVTGVNSEPCSLSGSICAERAALSNMREDEIKKMLSVSIVSDSVKPITPGLLCREYMSSRFSRDVLNPDTFDVVLAGSKGDKVDWDSVIVMKLSSLFPCLPVHMTGRTVASLDFDKLRGMICKPCLPEFDEELYEMAKAKAASKLNTTLHPSEQYFRLSFAAGIRFSDGDCAVARQYVGLEYGTSVDPIAALAVKIEEKIEAGVRIKAVTVVDQLGIAVAPFAVGRAFLSELGIDATEGAVVFYHAHREAQGGGMRGEESSGAARKSTFVMKTITLNELVPGLPEFQVADLNK</sequence>
<dbReference type="GO" id="GO:0008033">
    <property type="term" value="P:tRNA processing"/>
    <property type="evidence" value="ECO:0007669"/>
    <property type="project" value="UniProtKB-KW"/>
</dbReference>
<dbReference type="OrthoDB" id="408541at2759"/>
<protein>
    <recommendedName>
        <fullName evidence="1">tRNA-uridine aminocarboxypropyltransferase</fullName>
        <ecNumber evidence="1">2.5.1.25</ecNumber>
    </recommendedName>
</protein>
<feature type="region of interest" description="Disordered" evidence="7">
    <location>
        <begin position="294"/>
        <end position="337"/>
    </location>
</feature>
<dbReference type="InterPro" id="IPR039262">
    <property type="entry name" value="DTWD2/TAPT"/>
</dbReference>
<gene>
    <name evidence="9" type="ORF">TrST_g9793</name>
</gene>
<feature type="compositionally biased region" description="Low complexity" evidence="7">
    <location>
        <begin position="300"/>
        <end position="309"/>
    </location>
</feature>
<proteinExistence type="inferred from homology"/>
<feature type="region of interest" description="Disordered" evidence="7">
    <location>
        <begin position="1"/>
        <end position="27"/>
    </location>
</feature>
<keyword evidence="4" id="KW-0819">tRNA processing</keyword>
<dbReference type="EMBL" id="BRXY01000515">
    <property type="protein sequence ID" value="GMH98331.1"/>
    <property type="molecule type" value="Genomic_DNA"/>
</dbReference>
<evidence type="ECO:0000256" key="6">
    <source>
        <dbReference type="ARBA" id="ARBA00048718"/>
    </source>
</evidence>
<keyword evidence="10" id="KW-1185">Reference proteome</keyword>
<evidence type="ECO:0000256" key="2">
    <source>
        <dbReference type="ARBA" id="ARBA00022679"/>
    </source>
</evidence>
<keyword evidence="3" id="KW-0949">S-adenosyl-L-methionine</keyword>
<name>A0A9W7BXQ9_9STRA</name>
<dbReference type="InterPro" id="IPR005636">
    <property type="entry name" value="DTW"/>
</dbReference>
<feature type="domain" description="DTW" evidence="8">
    <location>
        <begin position="60"/>
        <end position="280"/>
    </location>
</feature>
<evidence type="ECO:0000256" key="7">
    <source>
        <dbReference type="SAM" id="MobiDB-lite"/>
    </source>
</evidence>
<reference evidence="10" key="1">
    <citation type="journal article" date="2023" name="Commun. Biol.">
        <title>Genome analysis of Parmales, the sister group of diatoms, reveals the evolutionary specialization of diatoms from phago-mixotrophs to photoautotrophs.</title>
        <authorList>
            <person name="Ban H."/>
            <person name="Sato S."/>
            <person name="Yoshikawa S."/>
            <person name="Yamada K."/>
            <person name="Nakamura Y."/>
            <person name="Ichinomiya M."/>
            <person name="Sato N."/>
            <person name="Blanc-Mathieu R."/>
            <person name="Endo H."/>
            <person name="Kuwata A."/>
            <person name="Ogata H."/>
        </authorList>
    </citation>
    <scope>NUCLEOTIDE SEQUENCE [LARGE SCALE GENOMIC DNA]</scope>
    <source>
        <strain evidence="10">NIES 3701</strain>
    </source>
</reference>
<evidence type="ECO:0000256" key="5">
    <source>
        <dbReference type="ARBA" id="ARBA00034489"/>
    </source>
</evidence>
<dbReference type="InterPro" id="IPR016193">
    <property type="entry name" value="Cytidine_deaminase-like"/>
</dbReference>
<dbReference type="GO" id="GO:0016432">
    <property type="term" value="F:tRNA-uridine aminocarboxypropyltransferase activity"/>
    <property type="evidence" value="ECO:0007669"/>
    <property type="project" value="UniProtKB-EC"/>
</dbReference>
<keyword evidence="2" id="KW-0808">Transferase</keyword>
<evidence type="ECO:0000259" key="8">
    <source>
        <dbReference type="Pfam" id="PF03942"/>
    </source>
</evidence>
<evidence type="ECO:0000313" key="10">
    <source>
        <dbReference type="Proteomes" id="UP001165085"/>
    </source>
</evidence>
<dbReference type="Gene3D" id="3.40.140.10">
    <property type="entry name" value="Cytidine Deaminase, domain 2"/>
    <property type="match status" value="1"/>
</dbReference>
<dbReference type="Pfam" id="PF03942">
    <property type="entry name" value="DTW"/>
    <property type="match status" value="1"/>
</dbReference>
<evidence type="ECO:0000256" key="3">
    <source>
        <dbReference type="ARBA" id="ARBA00022691"/>
    </source>
</evidence>
<accession>A0A9W7BXQ9</accession>
<comment type="catalytic activity">
    <reaction evidence="6">
        <text>a uridine in tRNA + S-adenosyl-L-methionine = a 3-[(3S)-3-amino-3-carboxypropyl]uridine in tRNA + S-methyl-5'-thioadenosine + H(+)</text>
        <dbReference type="Rhea" id="RHEA:62432"/>
        <dbReference type="Rhea" id="RHEA-COMP:13339"/>
        <dbReference type="Rhea" id="RHEA-COMP:16092"/>
        <dbReference type="ChEBI" id="CHEBI:15378"/>
        <dbReference type="ChEBI" id="CHEBI:17509"/>
        <dbReference type="ChEBI" id="CHEBI:59789"/>
        <dbReference type="ChEBI" id="CHEBI:65315"/>
        <dbReference type="ChEBI" id="CHEBI:82930"/>
        <dbReference type="EC" id="2.5.1.25"/>
    </reaction>
</comment>
<evidence type="ECO:0000313" key="9">
    <source>
        <dbReference type="EMBL" id="GMH98331.1"/>
    </source>
</evidence>
<evidence type="ECO:0000256" key="4">
    <source>
        <dbReference type="ARBA" id="ARBA00022694"/>
    </source>
</evidence>
<comment type="caution">
    <text evidence="9">The sequence shown here is derived from an EMBL/GenBank/DDBJ whole genome shotgun (WGS) entry which is preliminary data.</text>
</comment>
<organism evidence="9 10">
    <name type="scientific">Triparma strigata</name>
    <dbReference type="NCBI Taxonomy" id="1606541"/>
    <lineage>
        <taxon>Eukaryota</taxon>
        <taxon>Sar</taxon>
        <taxon>Stramenopiles</taxon>
        <taxon>Ochrophyta</taxon>
        <taxon>Bolidophyceae</taxon>
        <taxon>Parmales</taxon>
        <taxon>Triparmaceae</taxon>
        <taxon>Triparma</taxon>
    </lineage>
</organism>
<evidence type="ECO:0000256" key="1">
    <source>
        <dbReference type="ARBA" id="ARBA00012386"/>
    </source>
</evidence>
<dbReference type="AlphaFoldDB" id="A0A9W7BXQ9"/>